<evidence type="ECO:0000256" key="1">
    <source>
        <dbReference type="ARBA" id="ARBA00011076"/>
    </source>
</evidence>
<feature type="coiled-coil region" evidence="9">
    <location>
        <begin position="638"/>
        <end position="669"/>
    </location>
</feature>
<dbReference type="Pfam" id="PF17959">
    <property type="entry name" value="EF-hand_14"/>
    <property type="match status" value="1"/>
</dbReference>
<dbReference type="Gene3D" id="1.25.40.20">
    <property type="entry name" value="Ankyrin repeat-containing domain"/>
    <property type="match status" value="1"/>
</dbReference>
<feature type="region of interest" description="Disordered" evidence="10">
    <location>
        <begin position="719"/>
        <end position="763"/>
    </location>
</feature>
<proteinExistence type="inferred from homology"/>
<evidence type="ECO:0000313" key="13">
    <source>
        <dbReference type="Proteomes" id="UP000318571"/>
    </source>
</evidence>
<dbReference type="Proteomes" id="UP000318571">
    <property type="component" value="Chromosome 11"/>
</dbReference>
<dbReference type="PANTHER" id="PTHR12544">
    <property type="entry name" value="GLUTAMINASE"/>
    <property type="match status" value="1"/>
</dbReference>
<dbReference type="PANTHER" id="PTHR12544:SF29">
    <property type="entry name" value="GLUTAMINASE"/>
    <property type="match status" value="1"/>
</dbReference>
<evidence type="ECO:0000259" key="11">
    <source>
        <dbReference type="Pfam" id="PF17959"/>
    </source>
</evidence>
<protein>
    <recommendedName>
        <fullName evidence="3">glutaminase</fullName>
        <ecNumber evidence="3">3.5.1.2</ecNumber>
    </recommendedName>
</protein>
<comment type="caution">
    <text evidence="12">The sequence shown here is derived from an EMBL/GenBank/DDBJ whole genome shotgun (WGS) entry which is preliminary data.</text>
</comment>
<dbReference type="SUPFAM" id="SSF56601">
    <property type="entry name" value="beta-lactamase/transpeptidase-like"/>
    <property type="match status" value="2"/>
</dbReference>
<dbReference type="GO" id="GO:0004359">
    <property type="term" value="F:glutaminase activity"/>
    <property type="evidence" value="ECO:0007669"/>
    <property type="project" value="UniProtKB-EC"/>
</dbReference>
<dbReference type="STRING" id="6832.A0A553PL19"/>
<comment type="similarity">
    <text evidence="1">Belongs to the glutaminase family.</text>
</comment>
<dbReference type="SUPFAM" id="SSF48403">
    <property type="entry name" value="Ankyrin repeat"/>
    <property type="match status" value="1"/>
</dbReference>
<evidence type="ECO:0000256" key="7">
    <source>
        <dbReference type="ARBA" id="ARBA00049534"/>
    </source>
</evidence>
<dbReference type="InterPro" id="IPR041541">
    <property type="entry name" value="Glutaminase_EF-hand"/>
</dbReference>
<evidence type="ECO:0000256" key="6">
    <source>
        <dbReference type="ARBA" id="ARBA00023043"/>
    </source>
</evidence>
<evidence type="ECO:0000313" key="12">
    <source>
        <dbReference type="EMBL" id="TRY78380.1"/>
    </source>
</evidence>
<evidence type="ECO:0000256" key="2">
    <source>
        <dbReference type="ARBA" id="ARBA00011881"/>
    </source>
</evidence>
<dbReference type="InterPro" id="IPR002110">
    <property type="entry name" value="Ankyrin_rpt"/>
</dbReference>
<dbReference type="SMART" id="SM00248">
    <property type="entry name" value="ANK"/>
    <property type="match status" value="3"/>
</dbReference>
<dbReference type="Gene3D" id="1.10.238.210">
    <property type="match status" value="1"/>
</dbReference>
<dbReference type="EC" id="3.5.1.2" evidence="3"/>
<evidence type="ECO:0000256" key="3">
    <source>
        <dbReference type="ARBA" id="ARBA00012918"/>
    </source>
</evidence>
<name>A0A553PL19_TIGCA</name>
<dbReference type="InterPro" id="IPR012338">
    <property type="entry name" value="Beta-lactam/transpept-like"/>
</dbReference>
<evidence type="ECO:0000256" key="4">
    <source>
        <dbReference type="ARBA" id="ARBA00022737"/>
    </source>
</evidence>
<feature type="repeat" description="ANK" evidence="8">
    <location>
        <begin position="513"/>
        <end position="535"/>
    </location>
</feature>
<dbReference type="EMBL" id="VCGU01000003">
    <property type="protein sequence ID" value="TRY78380.1"/>
    <property type="molecule type" value="Genomic_DNA"/>
</dbReference>
<dbReference type="GO" id="GO:0006543">
    <property type="term" value="P:L-glutamine catabolic process"/>
    <property type="evidence" value="ECO:0007669"/>
    <property type="project" value="TreeGrafter"/>
</dbReference>
<dbReference type="PROSITE" id="PS50088">
    <property type="entry name" value="ANK_REPEAT"/>
    <property type="match status" value="1"/>
</dbReference>
<gene>
    <name evidence="12" type="ORF">TCAL_01691</name>
</gene>
<keyword evidence="5" id="KW-0378">Hydrolase</keyword>
<dbReference type="GO" id="GO:0006537">
    <property type="term" value="P:glutamate biosynthetic process"/>
    <property type="evidence" value="ECO:0007669"/>
    <property type="project" value="TreeGrafter"/>
</dbReference>
<reference evidence="12 13" key="1">
    <citation type="journal article" date="2018" name="Nat. Ecol. Evol.">
        <title>Genomic signatures of mitonuclear coevolution across populations of Tigriopus californicus.</title>
        <authorList>
            <person name="Barreto F.S."/>
            <person name="Watson E.T."/>
            <person name="Lima T.G."/>
            <person name="Willett C.S."/>
            <person name="Edmands S."/>
            <person name="Li W."/>
            <person name="Burton R.S."/>
        </authorList>
    </citation>
    <scope>NUCLEOTIDE SEQUENCE [LARGE SCALE GENOMIC DNA]</scope>
    <source>
        <strain evidence="12 13">San Diego</strain>
    </source>
</reference>
<keyword evidence="13" id="KW-1185">Reference proteome</keyword>
<dbReference type="AlphaFoldDB" id="A0A553PL19"/>
<dbReference type="Pfam" id="PF04960">
    <property type="entry name" value="Glutaminase"/>
    <property type="match status" value="2"/>
</dbReference>
<dbReference type="Gene3D" id="3.40.710.10">
    <property type="entry name" value="DD-peptidase/beta-lactamase superfamily"/>
    <property type="match status" value="2"/>
</dbReference>
<evidence type="ECO:0000256" key="9">
    <source>
        <dbReference type="SAM" id="Coils"/>
    </source>
</evidence>
<dbReference type="PROSITE" id="PS50297">
    <property type="entry name" value="ANK_REP_REGION"/>
    <property type="match status" value="1"/>
</dbReference>
<dbReference type="Pfam" id="PF12796">
    <property type="entry name" value="Ank_2"/>
    <property type="match status" value="1"/>
</dbReference>
<sequence length="763" mass="84632">MDSSQKSGKFEAMLFALCQDGPKASIRKFVEEISRTGVRPMSDPRLAEVIKRFKSFRNKPNGALENLMLDFEQFRYAIGANLPLIAKIFRNDLVIPEFDSFCNSVTGLYEKLKSNFDGAPAAYIPQLARVPSDKWGISICTVDGQRFSIGDVHDKFTIQSTSFYSPKPLLAQRATVKELERGQSFHIVLGLCASRPAVAFSFKVSLCFSKPITYALTLSELGTDVVHKYQGREPSGRMFNEIVLDHNNQPHNPMVNSGAIMSSSILLYLLKPEMNMAQKYDYVFDFFKQMAGGEYLGFNNSIFLSERDSADRNSALGYFMRENMCYPPGEINIPNTLDFYFQLCSLEMTCESESVIAATLANGGVCPTTDKRMLAPDAVRNVLSLMLSCGLYNYSGDFAFKVGLPAKSGVSGTLVLVIPNVMGITFWSPPLDEMGNTVRGVQFCEEFVRLYNFHKVSGELSDGSCSLVDPTKNKYEVASQLIIHLLMAASAGDETALNSAFQQGVDMNLGDYDGRTALHLAAAEGHLRCVKFLLEECKVNSDAKDRWGQTPLTEAILFKHTKVASLIKRHERLLQLQANKNKGGSGKGSNAFTGKDDHHGGGVGEVLWRKLVERNLMKPEKERPIFKFNKSNLEDRAARRDEEELQRDQEALQALKSSLKDQLKQTKVRTTSVGFDTNLDSLKEEMERKKSVGEAMGEAMGLDGSVEEDNAAKLIQNKFRNLKLKKSPNNGEEDSSKKVTSSAGKEGGLTNEKPDLCPPKQGV</sequence>
<comment type="catalytic activity">
    <reaction evidence="7">
        <text>L-glutamine + H2O = L-glutamate + NH4(+)</text>
        <dbReference type="Rhea" id="RHEA:15889"/>
        <dbReference type="ChEBI" id="CHEBI:15377"/>
        <dbReference type="ChEBI" id="CHEBI:28938"/>
        <dbReference type="ChEBI" id="CHEBI:29985"/>
        <dbReference type="ChEBI" id="CHEBI:58359"/>
        <dbReference type="EC" id="3.5.1.2"/>
    </reaction>
</comment>
<keyword evidence="4" id="KW-0677">Repeat</keyword>
<evidence type="ECO:0000256" key="10">
    <source>
        <dbReference type="SAM" id="MobiDB-lite"/>
    </source>
</evidence>
<dbReference type="InterPro" id="IPR036770">
    <property type="entry name" value="Ankyrin_rpt-contain_sf"/>
</dbReference>
<dbReference type="FunFam" id="1.25.40.20:FF:000069">
    <property type="entry name" value="Glutaminase, isoform E"/>
    <property type="match status" value="1"/>
</dbReference>
<keyword evidence="9" id="KW-0175">Coiled coil</keyword>
<comment type="subunit">
    <text evidence="2">Homotetramer.</text>
</comment>
<keyword evidence="6 8" id="KW-0040">ANK repeat</keyword>
<evidence type="ECO:0000256" key="5">
    <source>
        <dbReference type="ARBA" id="ARBA00022801"/>
    </source>
</evidence>
<dbReference type="InterPro" id="IPR015868">
    <property type="entry name" value="Glutaminase"/>
</dbReference>
<organism evidence="12 13">
    <name type="scientific">Tigriopus californicus</name>
    <name type="common">Marine copepod</name>
    <dbReference type="NCBI Taxonomy" id="6832"/>
    <lineage>
        <taxon>Eukaryota</taxon>
        <taxon>Metazoa</taxon>
        <taxon>Ecdysozoa</taxon>
        <taxon>Arthropoda</taxon>
        <taxon>Crustacea</taxon>
        <taxon>Multicrustacea</taxon>
        <taxon>Hexanauplia</taxon>
        <taxon>Copepoda</taxon>
        <taxon>Harpacticoida</taxon>
        <taxon>Harpacticidae</taxon>
        <taxon>Tigriopus</taxon>
    </lineage>
</organism>
<feature type="domain" description="Glutaminase EF-hand" evidence="11">
    <location>
        <begin position="12"/>
        <end position="96"/>
    </location>
</feature>
<evidence type="ECO:0000256" key="8">
    <source>
        <dbReference type="PROSITE-ProRule" id="PRU00023"/>
    </source>
</evidence>
<accession>A0A553PL19</accession>